<gene>
    <name evidence="2" type="ORF">PMES_01787</name>
</gene>
<dbReference type="InterPro" id="IPR001173">
    <property type="entry name" value="Glyco_trans_2-like"/>
</dbReference>
<feature type="domain" description="Glycosyltransferase 2-like" evidence="1">
    <location>
        <begin position="10"/>
        <end position="143"/>
    </location>
</feature>
<dbReference type="SUPFAM" id="SSF53448">
    <property type="entry name" value="Nucleotide-diphospho-sugar transferases"/>
    <property type="match status" value="1"/>
</dbReference>
<organism evidence="2 3">
    <name type="scientific">Profundibacterium mesophilum KAUST100406-0324</name>
    <dbReference type="NCBI Taxonomy" id="1037889"/>
    <lineage>
        <taxon>Bacteria</taxon>
        <taxon>Pseudomonadati</taxon>
        <taxon>Pseudomonadota</taxon>
        <taxon>Alphaproteobacteria</taxon>
        <taxon>Rhodobacterales</taxon>
        <taxon>Roseobacteraceae</taxon>
        <taxon>Profundibacterium</taxon>
    </lineage>
</organism>
<dbReference type="InterPro" id="IPR029044">
    <property type="entry name" value="Nucleotide-diphossugar_trans"/>
</dbReference>
<dbReference type="Pfam" id="PF00535">
    <property type="entry name" value="Glycos_transf_2"/>
    <property type="match status" value="1"/>
</dbReference>
<name>A0A921TD91_9RHOB</name>
<dbReference type="CDD" id="cd00761">
    <property type="entry name" value="Glyco_tranf_GTA_type"/>
    <property type="match status" value="1"/>
</dbReference>
<comment type="caution">
    <text evidence="2">The sequence shown here is derived from an EMBL/GenBank/DDBJ whole genome shotgun (WGS) entry which is preliminary data.</text>
</comment>
<dbReference type="Proteomes" id="UP000698242">
    <property type="component" value="Unassembled WGS sequence"/>
</dbReference>
<dbReference type="PANTHER" id="PTHR43685:SF2">
    <property type="entry name" value="GLYCOSYLTRANSFERASE 2-LIKE DOMAIN-CONTAINING PROTEIN"/>
    <property type="match status" value="1"/>
</dbReference>
<dbReference type="EC" id="2.4.1.214" evidence="2"/>
<sequence length="310" mass="34234">MTDIDLPQISVVIPTYGRPEMVLEAVTSALSQKGPSLEVIVVPDGDDPAAIASLARIGDPRLRIVRPGAHVGNAEARNCGIRAARGTWIALLDDDDLWLEGKLAAQIEAARSCALPRPIVTCRFLARTETQEFFWPRRLPAAGEPMGDYLFRRRRPPTGDGAIQTSTILAPRALFAEVPFDPDCKRFVDIDWLLRAARAEGTGILFAAPERPMAVWRMDDRDRISMKGNWQDDVTWIEQRRDLVTPAAAAAFTLTLPSIRAARQGDRRAALALLRKARSFGQAGRAELLFHLGNFILPGRLKSLLAQLSR</sequence>
<dbReference type="RefSeq" id="WP_159965352.1">
    <property type="nucleotide sequence ID" value="NZ_APKE01000021.1"/>
</dbReference>
<keyword evidence="2" id="KW-0808">Transferase</keyword>
<dbReference type="Gene3D" id="3.90.550.10">
    <property type="entry name" value="Spore Coat Polysaccharide Biosynthesis Protein SpsA, Chain A"/>
    <property type="match status" value="1"/>
</dbReference>
<dbReference type="GO" id="GO:0018392">
    <property type="term" value="F:glycoprotein 3-alpha-L-fucosyltransferase activity"/>
    <property type="evidence" value="ECO:0007669"/>
    <property type="project" value="UniProtKB-EC"/>
</dbReference>
<dbReference type="OrthoDB" id="6653642at2"/>
<keyword evidence="3" id="KW-1185">Reference proteome</keyword>
<reference evidence="2" key="1">
    <citation type="submission" date="2013-03" db="EMBL/GenBank/DDBJ databases">
        <title>Genome Sequence of the Profundibacterium mesophilum strain KAUST100406-0324T from Red Sea, a novel genus in the family Rhodobacteraceae.</title>
        <authorList>
            <person name="Essack M."/>
            <person name="Alam I."/>
            <person name="Lafi F."/>
            <person name="Alawi W."/>
            <person name="Kamanu F."/>
            <person name="Al-Suwailem A."/>
            <person name="Lee O.O."/>
            <person name="Xu Y."/>
            <person name="Bajic V."/>
            <person name="Qian P.-Y."/>
            <person name="Archer J."/>
        </authorList>
    </citation>
    <scope>NUCLEOTIDE SEQUENCE</scope>
    <source>
        <strain evidence="2">KAUST100406-0324</strain>
    </source>
</reference>
<accession>A0A921TD91</accession>
<proteinExistence type="predicted"/>
<evidence type="ECO:0000259" key="1">
    <source>
        <dbReference type="Pfam" id="PF00535"/>
    </source>
</evidence>
<dbReference type="AlphaFoldDB" id="A0A921TD91"/>
<evidence type="ECO:0000313" key="2">
    <source>
        <dbReference type="EMBL" id="KAF0675897.1"/>
    </source>
</evidence>
<dbReference type="PANTHER" id="PTHR43685">
    <property type="entry name" value="GLYCOSYLTRANSFERASE"/>
    <property type="match status" value="1"/>
</dbReference>
<evidence type="ECO:0000313" key="3">
    <source>
        <dbReference type="Proteomes" id="UP000698242"/>
    </source>
</evidence>
<keyword evidence="2" id="KW-0328">Glycosyltransferase</keyword>
<protein>
    <submittedName>
        <fullName evidence="2">Glycoprotein 3-alpha-L-fucosyltransferase</fullName>
        <ecNumber evidence="2">2.4.1.214</ecNumber>
    </submittedName>
</protein>
<dbReference type="EMBL" id="APKE01000021">
    <property type="protein sequence ID" value="KAF0675897.1"/>
    <property type="molecule type" value="Genomic_DNA"/>
</dbReference>
<dbReference type="InterPro" id="IPR050834">
    <property type="entry name" value="Glycosyltransf_2"/>
</dbReference>